<comment type="catalytic activity">
    <reaction evidence="4">
        <text>Couples ATP hydrolysis with the unwinding of duplex DNA by translocating in the 3'-5' direction.</text>
        <dbReference type="EC" id="5.6.2.4"/>
    </reaction>
</comment>
<dbReference type="SMART" id="SM00487">
    <property type="entry name" value="DEXDc"/>
    <property type="match status" value="1"/>
</dbReference>
<proteinExistence type="inferred from homology"/>
<dbReference type="GO" id="GO:0043138">
    <property type="term" value="F:3'-5' DNA helicase activity"/>
    <property type="evidence" value="ECO:0007669"/>
    <property type="project" value="UniProtKB-EC"/>
</dbReference>
<keyword evidence="10" id="KW-1185">Reference proteome</keyword>
<evidence type="ECO:0000256" key="5">
    <source>
        <dbReference type="ARBA" id="ARBA00034808"/>
    </source>
</evidence>
<dbReference type="GO" id="GO:0005694">
    <property type="term" value="C:chromosome"/>
    <property type="evidence" value="ECO:0007669"/>
    <property type="project" value="TreeGrafter"/>
</dbReference>
<feature type="compositionally biased region" description="Acidic residues" evidence="6">
    <location>
        <begin position="627"/>
        <end position="655"/>
    </location>
</feature>
<dbReference type="PANTHER" id="PTHR13710:SF120">
    <property type="entry name" value="BIFUNCTIONAL 3'-5' EXONUCLEASE_ATP-DEPENDENT HELICASE WRN"/>
    <property type="match status" value="1"/>
</dbReference>
<dbReference type="SUPFAM" id="SSF52540">
    <property type="entry name" value="P-loop containing nucleoside triphosphate hydrolases"/>
    <property type="match status" value="1"/>
</dbReference>
<feature type="domain" description="Helicase C-terminal" evidence="8">
    <location>
        <begin position="269"/>
        <end position="418"/>
    </location>
</feature>
<dbReference type="Pfam" id="PF00271">
    <property type="entry name" value="Helicase_C"/>
    <property type="match status" value="1"/>
</dbReference>
<dbReference type="InterPro" id="IPR001650">
    <property type="entry name" value="Helicase_C-like"/>
</dbReference>
<dbReference type="GO" id="GO:0009378">
    <property type="term" value="F:four-way junction helicase activity"/>
    <property type="evidence" value="ECO:0007669"/>
    <property type="project" value="TreeGrafter"/>
</dbReference>
<comment type="similarity">
    <text evidence="1">Belongs to the helicase family. RecQ subfamily.</text>
</comment>
<accession>A0AAD7MZ95</accession>
<dbReference type="GO" id="GO:0005737">
    <property type="term" value="C:cytoplasm"/>
    <property type="evidence" value="ECO:0007669"/>
    <property type="project" value="TreeGrafter"/>
</dbReference>
<evidence type="ECO:0000256" key="4">
    <source>
        <dbReference type="ARBA" id="ARBA00034617"/>
    </source>
</evidence>
<dbReference type="PANTHER" id="PTHR13710">
    <property type="entry name" value="DNA HELICASE RECQ FAMILY MEMBER"/>
    <property type="match status" value="1"/>
</dbReference>
<dbReference type="Gene3D" id="3.40.50.300">
    <property type="entry name" value="P-loop containing nucleotide triphosphate hydrolases"/>
    <property type="match status" value="2"/>
</dbReference>
<dbReference type="GO" id="GO:0000724">
    <property type="term" value="P:double-strand break repair via homologous recombination"/>
    <property type="evidence" value="ECO:0007669"/>
    <property type="project" value="TreeGrafter"/>
</dbReference>
<evidence type="ECO:0000313" key="9">
    <source>
        <dbReference type="EMBL" id="KAJ7738990.1"/>
    </source>
</evidence>
<dbReference type="Pfam" id="PF00270">
    <property type="entry name" value="DEAD"/>
    <property type="match status" value="1"/>
</dbReference>
<keyword evidence="3" id="KW-0067">ATP-binding</keyword>
<organism evidence="9 10">
    <name type="scientific">Mycena metata</name>
    <dbReference type="NCBI Taxonomy" id="1033252"/>
    <lineage>
        <taxon>Eukaryota</taxon>
        <taxon>Fungi</taxon>
        <taxon>Dikarya</taxon>
        <taxon>Basidiomycota</taxon>
        <taxon>Agaricomycotina</taxon>
        <taxon>Agaricomycetes</taxon>
        <taxon>Agaricomycetidae</taxon>
        <taxon>Agaricales</taxon>
        <taxon>Marasmiineae</taxon>
        <taxon>Mycenaceae</taxon>
        <taxon>Mycena</taxon>
    </lineage>
</organism>
<dbReference type="PROSITE" id="PS51194">
    <property type="entry name" value="HELICASE_CTER"/>
    <property type="match status" value="1"/>
</dbReference>
<keyword evidence="2" id="KW-0547">Nucleotide-binding</keyword>
<dbReference type="GO" id="GO:0005524">
    <property type="term" value="F:ATP binding"/>
    <property type="evidence" value="ECO:0007669"/>
    <property type="project" value="UniProtKB-KW"/>
</dbReference>
<comment type="caution">
    <text evidence="9">The sequence shown here is derived from an EMBL/GenBank/DDBJ whole genome shotgun (WGS) entry which is preliminary data.</text>
</comment>
<evidence type="ECO:0000259" key="7">
    <source>
        <dbReference type="PROSITE" id="PS51192"/>
    </source>
</evidence>
<evidence type="ECO:0000256" key="3">
    <source>
        <dbReference type="ARBA" id="ARBA00022840"/>
    </source>
</evidence>
<dbReference type="AlphaFoldDB" id="A0AAD7MZ95"/>
<name>A0AAD7MZ95_9AGAR</name>
<dbReference type="EC" id="5.6.2.4" evidence="5"/>
<dbReference type="InterPro" id="IPR014001">
    <property type="entry name" value="Helicase_ATP-bd"/>
</dbReference>
<evidence type="ECO:0000313" key="10">
    <source>
        <dbReference type="Proteomes" id="UP001215598"/>
    </source>
</evidence>
<dbReference type="InterPro" id="IPR011545">
    <property type="entry name" value="DEAD/DEAH_box_helicase_dom"/>
</dbReference>
<dbReference type="GO" id="GO:0016787">
    <property type="term" value="F:hydrolase activity"/>
    <property type="evidence" value="ECO:0007669"/>
    <property type="project" value="UniProtKB-KW"/>
</dbReference>
<reference evidence="9" key="1">
    <citation type="submission" date="2023-03" db="EMBL/GenBank/DDBJ databases">
        <title>Massive genome expansion in bonnet fungi (Mycena s.s.) driven by repeated elements and novel gene families across ecological guilds.</title>
        <authorList>
            <consortium name="Lawrence Berkeley National Laboratory"/>
            <person name="Harder C.B."/>
            <person name="Miyauchi S."/>
            <person name="Viragh M."/>
            <person name="Kuo A."/>
            <person name="Thoen E."/>
            <person name="Andreopoulos B."/>
            <person name="Lu D."/>
            <person name="Skrede I."/>
            <person name="Drula E."/>
            <person name="Henrissat B."/>
            <person name="Morin E."/>
            <person name="Kohler A."/>
            <person name="Barry K."/>
            <person name="LaButti K."/>
            <person name="Morin E."/>
            <person name="Salamov A."/>
            <person name="Lipzen A."/>
            <person name="Mereny Z."/>
            <person name="Hegedus B."/>
            <person name="Baldrian P."/>
            <person name="Stursova M."/>
            <person name="Weitz H."/>
            <person name="Taylor A."/>
            <person name="Grigoriev I.V."/>
            <person name="Nagy L.G."/>
            <person name="Martin F."/>
            <person name="Kauserud H."/>
        </authorList>
    </citation>
    <scope>NUCLEOTIDE SEQUENCE</scope>
    <source>
        <strain evidence="9">CBHHK182m</strain>
    </source>
</reference>
<keyword evidence="9" id="KW-0378">Hydrolase</keyword>
<dbReference type="EMBL" id="JARKIB010000109">
    <property type="protein sequence ID" value="KAJ7738990.1"/>
    <property type="molecule type" value="Genomic_DNA"/>
</dbReference>
<evidence type="ECO:0000256" key="1">
    <source>
        <dbReference type="ARBA" id="ARBA00005446"/>
    </source>
</evidence>
<gene>
    <name evidence="9" type="ORF">B0H16DRAFT_1759388</name>
</gene>
<feature type="compositionally biased region" description="Basic residues" evidence="6">
    <location>
        <begin position="612"/>
        <end position="621"/>
    </location>
</feature>
<protein>
    <recommendedName>
        <fullName evidence="5">DNA 3'-5' helicase</fullName>
        <ecNumber evidence="5">5.6.2.4</ecNumber>
    </recommendedName>
</protein>
<evidence type="ECO:0000256" key="6">
    <source>
        <dbReference type="SAM" id="MobiDB-lite"/>
    </source>
</evidence>
<dbReference type="PROSITE" id="PS51192">
    <property type="entry name" value="HELICASE_ATP_BIND_1"/>
    <property type="match status" value="1"/>
</dbReference>
<evidence type="ECO:0000259" key="8">
    <source>
        <dbReference type="PROSITE" id="PS51194"/>
    </source>
</evidence>
<evidence type="ECO:0000256" key="2">
    <source>
        <dbReference type="ARBA" id="ARBA00022741"/>
    </source>
</evidence>
<feature type="region of interest" description="Disordered" evidence="6">
    <location>
        <begin position="611"/>
        <end position="720"/>
    </location>
</feature>
<dbReference type="GO" id="GO:0003676">
    <property type="term" value="F:nucleic acid binding"/>
    <property type="evidence" value="ECO:0007669"/>
    <property type="project" value="InterPro"/>
</dbReference>
<dbReference type="Proteomes" id="UP001215598">
    <property type="component" value="Unassembled WGS sequence"/>
</dbReference>
<dbReference type="GO" id="GO:0005634">
    <property type="term" value="C:nucleus"/>
    <property type="evidence" value="ECO:0007669"/>
    <property type="project" value="TreeGrafter"/>
</dbReference>
<feature type="domain" description="Helicase ATP-binding" evidence="7">
    <location>
        <begin position="41"/>
        <end position="219"/>
    </location>
</feature>
<sequence length="720" mass="80667">MAPSRGRKWQTEEGRTTIKQIVANKIPQWTAGLRDWQATVIAWILDGEDVLCITATGDGKSALFAVPILVLLEVAKNPAMYPGFGARARKTPVGLVIAPTKGLAANIIFELEALGIPALACTREALADARIAGHNIPAEIASCRWSIVCVDPEQLMNKQWEFITNCQEFRDNISFTSVDEAHLIDEWGGEFRPSFRHLGNFVRGRLPPHVSLSALTATLMPGAATRTVCKSLGFQTGSFHLYRRSNERENVQLLMRTLTHTLGGDSFPDLLQYLAAKRKTIIYCATIELCFRVYIFLLRLLPPGPRRLTRVRLYHAMCWPDENEKTVALMRDDPMCQVIVSTVAFGQGFNVTPLLDSVQLGAAKTVSQSLQQGGRVGRDPTTIGRAVMLMQAAALKSAQKYLARRDSDSRKPARNSKSLTTMNNEKALMLTTTSCLNVFFNKMFGNNAAGSFLDCIARARRLPCSNCLPRFVGSIEYLPSPLPTGTQRLRPFSQPKAKPSVTQPYRPKNTKLTRKMRTAADAELRKFRSQVQKAEREYDIYGCTPPSSYLPNPVITSLLDSLLIIWTHDVLVTKIPLWEHHERHGEKLWLLISGLQFRFAAEFTAAQLEKNKKARVKRRRVNKDVMSDGDEDEDEERDEEDVAMDSGDDEEEFEGPPESVLAPPPPPPRKRRALEDTTNMPPSPKRVRAAREPPKSVNATSETYGPQYKPRNRTRNVENN</sequence>
<dbReference type="InterPro" id="IPR027417">
    <property type="entry name" value="P-loop_NTPase"/>
</dbReference>